<dbReference type="Proteomes" id="UP000471120">
    <property type="component" value="Unassembled WGS sequence"/>
</dbReference>
<dbReference type="SUPFAM" id="SSF56112">
    <property type="entry name" value="Protein kinase-like (PK-like)"/>
    <property type="match status" value="1"/>
</dbReference>
<accession>A0A6P2CC81</accession>
<evidence type="ECO:0000313" key="11">
    <source>
        <dbReference type="Proteomes" id="UP000471120"/>
    </source>
</evidence>
<evidence type="ECO:0000256" key="3">
    <source>
        <dbReference type="ARBA" id="ARBA00022741"/>
    </source>
</evidence>
<evidence type="ECO:0000256" key="1">
    <source>
        <dbReference type="ARBA" id="ARBA00006219"/>
    </source>
</evidence>
<dbReference type="Gene3D" id="3.90.1200.10">
    <property type="match status" value="1"/>
</dbReference>
<dbReference type="InterPro" id="IPR051678">
    <property type="entry name" value="AGP_Transferase"/>
</dbReference>
<dbReference type="GO" id="GO:0016301">
    <property type="term" value="F:kinase activity"/>
    <property type="evidence" value="ECO:0007669"/>
    <property type="project" value="UniProtKB-KW"/>
</dbReference>
<dbReference type="InterPro" id="IPR024165">
    <property type="entry name" value="Kan/Strep_kinase"/>
</dbReference>
<sequence length="241" mass="26317">MTTSVPDLPVPVPVRRLAGDATIVPVWLNDVGGVTYRIDGPAPLYVKWQPPGCEIDLLREVARLDWAGALTTVPEPVEWGEDDTGTWLVTRGLPGTSAVSPEWLTEPEIAVRAVGLGLRALHERLPISSCPWEWSVAGRIAEARDRGRHPDIGEPPTIDRLVVCHGDACCPNTLLAQDGTVLGHVDLGSLGVADRWADIAVAAASTRRNYGPGWEDALVTAYGLEPDRDRMDYYQRLWDET</sequence>
<dbReference type="CDD" id="cd05150">
    <property type="entry name" value="APH"/>
    <property type="match status" value="1"/>
</dbReference>
<dbReference type="GO" id="GO:0046872">
    <property type="term" value="F:metal ion binding"/>
    <property type="evidence" value="ECO:0007669"/>
    <property type="project" value="UniProtKB-KW"/>
</dbReference>
<organism evidence="10 11">
    <name type="scientific">Rhodococcus rhodnii</name>
    <dbReference type="NCBI Taxonomy" id="38312"/>
    <lineage>
        <taxon>Bacteria</taxon>
        <taxon>Bacillati</taxon>
        <taxon>Actinomycetota</taxon>
        <taxon>Actinomycetes</taxon>
        <taxon>Mycobacteriales</taxon>
        <taxon>Nocardiaceae</taxon>
        <taxon>Rhodococcus</taxon>
    </lineage>
</organism>
<name>A0A6P2CC81_9NOCA</name>
<evidence type="ECO:0000259" key="9">
    <source>
        <dbReference type="Pfam" id="PF01636"/>
    </source>
</evidence>
<dbReference type="EMBL" id="QRCM01000001">
    <property type="protein sequence ID" value="TXG90145.1"/>
    <property type="molecule type" value="Genomic_DNA"/>
</dbReference>
<gene>
    <name evidence="10" type="ORF">DW322_07825</name>
</gene>
<protein>
    <submittedName>
        <fullName evidence="10">Aminoglycoside 3'-phosphotransferase</fullName>
    </submittedName>
</protein>
<keyword evidence="4" id="KW-0418">Kinase</keyword>
<evidence type="ECO:0000256" key="5">
    <source>
        <dbReference type="ARBA" id="ARBA00022840"/>
    </source>
</evidence>
<feature type="active site" description="Proton acceptor" evidence="7">
    <location>
        <position position="167"/>
    </location>
</feature>
<dbReference type="GO" id="GO:0016773">
    <property type="term" value="F:phosphotransferase activity, alcohol group as acceptor"/>
    <property type="evidence" value="ECO:0007669"/>
    <property type="project" value="InterPro"/>
</dbReference>
<dbReference type="Gene3D" id="3.30.200.20">
    <property type="entry name" value="Phosphorylase Kinase, domain 1"/>
    <property type="match status" value="1"/>
</dbReference>
<evidence type="ECO:0000256" key="4">
    <source>
        <dbReference type="ARBA" id="ARBA00022777"/>
    </source>
</evidence>
<dbReference type="GO" id="GO:0046677">
    <property type="term" value="P:response to antibiotic"/>
    <property type="evidence" value="ECO:0007669"/>
    <property type="project" value="UniProtKB-KW"/>
</dbReference>
<feature type="binding site" evidence="8">
    <location>
        <position position="186"/>
    </location>
    <ligand>
        <name>Mg(2+)</name>
        <dbReference type="ChEBI" id="CHEBI:18420"/>
    </ligand>
</feature>
<comment type="similarity">
    <text evidence="1">Belongs to the aminoglycoside phosphotransferase family.</text>
</comment>
<keyword evidence="6" id="KW-0046">Antibiotic resistance</keyword>
<keyword evidence="5" id="KW-0067">ATP-binding</keyword>
<keyword evidence="3" id="KW-0547">Nucleotide-binding</keyword>
<dbReference type="PANTHER" id="PTHR21310:SF41">
    <property type="entry name" value="3'-PHOSPHOTRANSFERASE, PUTATIVE-RELATED"/>
    <property type="match status" value="1"/>
</dbReference>
<dbReference type="InterPro" id="IPR011009">
    <property type="entry name" value="Kinase-like_dom_sf"/>
</dbReference>
<feature type="domain" description="Aminoglycoside phosphotransferase" evidence="9">
    <location>
        <begin position="37"/>
        <end position="233"/>
    </location>
</feature>
<comment type="caution">
    <text evidence="10">The sequence shown here is derived from an EMBL/GenBank/DDBJ whole genome shotgun (WGS) entry which is preliminary data.</text>
</comment>
<keyword evidence="2 10" id="KW-0808">Transferase</keyword>
<evidence type="ECO:0000256" key="6">
    <source>
        <dbReference type="ARBA" id="ARBA00023251"/>
    </source>
</evidence>
<dbReference type="PIRSF" id="PIRSF000706">
    <property type="entry name" value="Kanamycin_kin"/>
    <property type="match status" value="1"/>
</dbReference>
<evidence type="ECO:0000256" key="2">
    <source>
        <dbReference type="ARBA" id="ARBA00022679"/>
    </source>
</evidence>
<reference evidence="10 11" key="1">
    <citation type="submission" date="2018-07" db="EMBL/GenBank/DDBJ databases">
        <title>Genome sequence of Rhodococcus rhodnii ATCC 35071 from Rhodnius prolixus.</title>
        <authorList>
            <person name="Patel V."/>
            <person name="Vogel K.J."/>
        </authorList>
    </citation>
    <scope>NUCLEOTIDE SEQUENCE [LARGE SCALE GENOMIC DNA]</scope>
    <source>
        <strain evidence="10 11">ATCC 35071</strain>
    </source>
</reference>
<dbReference type="GO" id="GO:0005524">
    <property type="term" value="F:ATP binding"/>
    <property type="evidence" value="ECO:0007669"/>
    <property type="project" value="UniProtKB-KW"/>
</dbReference>
<evidence type="ECO:0000313" key="10">
    <source>
        <dbReference type="EMBL" id="TXG90145.1"/>
    </source>
</evidence>
<feature type="binding site" evidence="8">
    <location>
        <position position="172"/>
    </location>
    <ligand>
        <name>Mg(2+)</name>
        <dbReference type="ChEBI" id="CHEBI:18420"/>
    </ligand>
</feature>
<dbReference type="PANTHER" id="PTHR21310">
    <property type="entry name" value="AMINOGLYCOSIDE PHOSPHOTRANSFERASE-RELATED-RELATED"/>
    <property type="match status" value="1"/>
</dbReference>
<dbReference type="AlphaFoldDB" id="A0A6P2CC81"/>
<keyword evidence="8" id="KW-0460">Magnesium</keyword>
<dbReference type="InterPro" id="IPR002575">
    <property type="entry name" value="Aminoglycoside_PTrfase"/>
</dbReference>
<proteinExistence type="inferred from homology"/>
<dbReference type="Pfam" id="PF01636">
    <property type="entry name" value="APH"/>
    <property type="match status" value="1"/>
</dbReference>
<keyword evidence="8" id="KW-0479">Metal-binding</keyword>
<evidence type="ECO:0000256" key="8">
    <source>
        <dbReference type="PIRSR" id="PIRSR000706-2"/>
    </source>
</evidence>
<dbReference type="RefSeq" id="WP_010838742.1">
    <property type="nucleotide sequence ID" value="NZ_QRCM01000001.1"/>
</dbReference>
<evidence type="ECO:0000256" key="7">
    <source>
        <dbReference type="PIRSR" id="PIRSR000706-1"/>
    </source>
</evidence>